<gene>
    <name evidence="2" type="ORF">EYC80_001340</name>
</gene>
<proteinExistence type="predicted"/>
<sequence length="88" mass="10013">MVHRIGSCTFLFLHFINFAETIKLSLSKVYPGSKISRIRGREIFNQKCTSCASFCLKQEVSSIQFRVSLLTFSAIHILLQQKSQATLD</sequence>
<dbReference type="EMBL" id="VIGI01000006">
    <property type="protein sequence ID" value="KAB8299254.1"/>
    <property type="molecule type" value="Genomic_DNA"/>
</dbReference>
<dbReference type="AlphaFoldDB" id="A0A5N6K954"/>
<keyword evidence="1" id="KW-0732">Signal</keyword>
<keyword evidence="3" id="KW-1185">Reference proteome</keyword>
<evidence type="ECO:0000313" key="3">
    <source>
        <dbReference type="Proteomes" id="UP000326757"/>
    </source>
</evidence>
<evidence type="ECO:0008006" key="4">
    <source>
        <dbReference type="Google" id="ProtNLM"/>
    </source>
</evidence>
<accession>A0A5N6K954</accession>
<evidence type="ECO:0000256" key="1">
    <source>
        <dbReference type="SAM" id="SignalP"/>
    </source>
</evidence>
<feature type="signal peptide" evidence="1">
    <location>
        <begin position="1"/>
        <end position="21"/>
    </location>
</feature>
<dbReference type="Proteomes" id="UP000326757">
    <property type="component" value="Unassembled WGS sequence"/>
</dbReference>
<reference evidence="2 3" key="1">
    <citation type="submission" date="2019-06" db="EMBL/GenBank/DDBJ databases">
        <title>Genome Sequence of the Brown Rot Fungal Pathogen Monilinia laxa.</title>
        <authorList>
            <person name="De Miccolis Angelini R.M."/>
            <person name="Landi L."/>
            <person name="Abate D."/>
            <person name="Pollastro S."/>
            <person name="Romanazzi G."/>
            <person name="Faretra F."/>
        </authorList>
    </citation>
    <scope>NUCLEOTIDE SEQUENCE [LARGE SCALE GENOMIC DNA]</scope>
    <source>
        <strain evidence="2 3">Mlax316</strain>
    </source>
</reference>
<organism evidence="2 3">
    <name type="scientific">Monilinia laxa</name>
    <name type="common">Brown rot fungus</name>
    <name type="synonym">Sclerotinia laxa</name>
    <dbReference type="NCBI Taxonomy" id="61186"/>
    <lineage>
        <taxon>Eukaryota</taxon>
        <taxon>Fungi</taxon>
        <taxon>Dikarya</taxon>
        <taxon>Ascomycota</taxon>
        <taxon>Pezizomycotina</taxon>
        <taxon>Leotiomycetes</taxon>
        <taxon>Helotiales</taxon>
        <taxon>Sclerotiniaceae</taxon>
        <taxon>Monilinia</taxon>
    </lineage>
</organism>
<evidence type="ECO:0000313" key="2">
    <source>
        <dbReference type="EMBL" id="KAB8299254.1"/>
    </source>
</evidence>
<protein>
    <recommendedName>
        <fullName evidence="4">Secreted protein</fullName>
    </recommendedName>
</protein>
<name>A0A5N6K954_MONLA</name>
<comment type="caution">
    <text evidence="2">The sequence shown here is derived from an EMBL/GenBank/DDBJ whole genome shotgun (WGS) entry which is preliminary data.</text>
</comment>
<feature type="chain" id="PRO_5024975758" description="Secreted protein" evidence="1">
    <location>
        <begin position="22"/>
        <end position="88"/>
    </location>
</feature>